<feature type="region of interest" description="Disordered" evidence="1">
    <location>
        <begin position="15"/>
        <end position="56"/>
    </location>
</feature>
<feature type="compositionally biased region" description="Low complexity" evidence="1">
    <location>
        <begin position="69"/>
        <end position="78"/>
    </location>
</feature>
<accession>A0A4P9Z9X6</accession>
<proteinExistence type="predicted"/>
<dbReference type="AlphaFoldDB" id="A0A4P9Z9X6"/>
<evidence type="ECO:0000313" key="3">
    <source>
        <dbReference type="Proteomes" id="UP000268321"/>
    </source>
</evidence>
<feature type="compositionally biased region" description="Basic and acidic residues" evidence="1">
    <location>
        <begin position="38"/>
        <end position="52"/>
    </location>
</feature>
<evidence type="ECO:0000313" key="2">
    <source>
        <dbReference type="EMBL" id="RKP29594.1"/>
    </source>
</evidence>
<dbReference type="EMBL" id="ML004481">
    <property type="protein sequence ID" value="RKP29594.1"/>
    <property type="molecule type" value="Genomic_DNA"/>
</dbReference>
<feature type="region of interest" description="Disordered" evidence="1">
    <location>
        <begin position="69"/>
        <end position="173"/>
    </location>
</feature>
<feature type="compositionally biased region" description="Basic and acidic residues" evidence="1">
    <location>
        <begin position="115"/>
        <end position="125"/>
    </location>
</feature>
<name>A0A4P9Z9X6_9ASCO</name>
<feature type="compositionally biased region" description="Low complexity" evidence="1">
    <location>
        <begin position="127"/>
        <end position="173"/>
    </location>
</feature>
<feature type="compositionally biased region" description="Basic and acidic residues" evidence="1">
    <location>
        <begin position="91"/>
        <end position="101"/>
    </location>
</feature>
<evidence type="ECO:0000256" key="1">
    <source>
        <dbReference type="SAM" id="MobiDB-lite"/>
    </source>
</evidence>
<organism evidence="2 3">
    <name type="scientific">Metschnikowia bicuspidata</name>
    <dbReference type="NCBI Taxonomy" id="27322"/>
    <lineage>
        <taxon>Eukaryota</taxon>
        <taxon>Fungi</taxon>
        <taxon>Dikarya</taxon>
        <taxon>Ascomycota</taxon>
        <taxon>Saccharomycotina</taxon>
        <taxon>Pichiomycetes</taxon>
        <taxon>Metschnikowiaceae</taxon>
        <taxon>Metschnikowia</taxon>
    </lineage>
</organism>
<reference evidence="3" key="1">
    <citation type="journal article" date="2018" name="Nat. Microbiol.">
        <title>Leveraging single-cell genomics to expand the fungal tree of life.</title>
        <authorList>
            <person name="Ahrendt S.R."/>
            <person name="Quandt C.A."/>
            <person name="Ciobanu D."/>
            <person name="Clum A."/>
            <person name="Salamov A."/>
            <person name="Andreopoulos B."/>
            <person name="Cheng J.F."/>
            <person name="Woyke T."/>
            <person name="Pelin A."/>
            <person name="Henrissat B."/>
            <person name="Reynolds N.K."/>
            <person name="Benny G.L."/>
            <person name="Smith M.E."/>
            <person name="James T.Y."/>
            <person name="Grigoriev I.V."/>
        </authorList>
    </citation>
    <scope>NUCLEOTIDE SEQUENCE [LARGE SCALE GENOMIC DNA]</scope>
    <source>
        <strain evidence="3">Baker2002</strain>
    </source>
</reference>
<gene>
    <name evidence="2" type="ORF">METBISCDRAFT_24098</name>
</gene>
<dbReference type="Proteomes" id="UP000268321">
    <property type="component" value="Unassembled WGS sequence"/>
</dbReference>
<keyword evidence="3" id="KW-1185">Reference proteome</keyword>
<protein>
    <submittedName>
        <fullName evidence="2">Uncharacterized protein</fullName>
    </submittedName>
</protein>
<sequence length="173" mass="17692">MTIKDRMKRMSRIFASKENGLDGAAEEPVAATEAAADDAARAATEEAAHVATEEAVPAAKEKVAKAAAADASEATATEQLAGEMAAGKKTPAKEKKLDLVKKILTRFKKHSTATSKHDSKPKADEPAASGEAAKTHAAAAAEEPSTTEPELVDAPAHPEDTTPAAEAAPGAAK</sequence>